<dbReference type="Gene3D" id="3.80.10.10">
    <property type="entry name" value="Ribonuclease Inhibitor"/>
    <property type="match status" value="1"/>
</dbReference>
<protein>
    <recommendedName>
        <fullName evidence="3">F-box domain-containing protein</fullName>
    </recommendedName>
</protein>
<proteinExistence type="predicted"/>
<dbReference type="InterPro" id="IPR032675">
    <property type="entry name" value="LRR_dom_sf"/>
</dbReference>
<dbReference type="Proteomes" id="UP001194696">
    <property type="component" value="Unassembled WGS sequence"/>
</dbReference>
<comment type="caution">
    <text evidence="1">The sequence shown here is derived from an EMBL/GenBank/DDBJ whole genome shotgun (WGS) entry which is preliminary data.</text>
</comment>
<evidence type="ECO:0000313" key="1">
    <source>
        <dbReference type="EMBL" id="KAG0280393.1"/>
    </source>
</evidence>
<organism evidence="1 2">
    <name type="scientific">Linnemannia gamsii</name>
    <dbReference type="NCBI Taxonomy" id="64522"/>
    <lineage>
        <taxon>Eukaryota</taxon>
        <taxon>Fungi</taxon>
        <taxon>Fungi incertae sedis</taxon>
        <taxon>Mucoromycota</taxon>
        <taxon>Mortierellomycotina</taxon>
        <taxon>Mortierellomycetes</taxon>
        <taxon>Mortierellales</taxon>
        <taxon>Mortierellaceae</taxon>
        <taxon>Linnemannia</taxon>
    </lineage>
</organism>
<evidence type="ECO:0008006" key="3">
    <source>
        <dbReference type="Google" id="ProtNLM"/>
    </source>
</evidence>
<evidence type="ECO:0000313" key="2">
    <source>
        <dbReference type="Proteomes" id="UP001194696"/>
    </source>
</evidence>
<keyword evidence="2" id="KW-1185">Reference proteome</keyword>
<accession>A0ABQ7JM47</accession>
<dbReference type="EMBL" id="JAAAIM010001266">
    <property type="protein sequence ID" value="KAG0280393.1"/>
    <property type="molecule type" value="Genomic_DNA"/>
</dbReference>
<reference evidence="1 2" key="1">
    <citation type="journal article" date="2020" name="Fungal Divers.">
        <title>Resolving the Mortierellaceae phylogeny through synthesis of multi-gene phylogenetics and phylogenomics.</title>
        <authorList>
            <person name="Vandepol N."/>
            <person name="Liber J."/>
            <person name="Desiro A."/>
            <person name="Na H."/>
            <person name="Kennedy M."/>
            <person name="Barry K."/>
            <person name="Grigoriev I.V."/>
            <person name="Miller A.N."/>
            <person name="O'Donnell K."/>
            <person name="Stajich J.E."/>
            <person name="Bonito G."/>
        </authorList>
    </citation>
    <scope>NUCLEOTIDE SEQUENCE [LARGE SCALE GENOMIC DNA]</scope>
    <source>
        <strain evidence="1 2">AD045</strain>
    </source>
</reference>
<name>A0ABQ7JM47_9FUNG</name>
<dbReference type="SUPFAM" id="SSF52047">
    <property type="entry name" value="RNI-like"/>
    <property type="match status" value="1"/>
</dbReference>
<gene>
    <name evidence="1" type="ORF">BGZ96_001571</name>
</gene>
<sequence length="498" mass="57531">MQDNQQQPPTPASSRALNIPEILMAIGEQFYLVSESRFSQWATNKSKIISLVACIQVSKLWFRTFHPILWYSYNPCTISHFSQHSISTNTPHFRKVHIIAELWNPLDFTQLVTLELVKSYTGRRIVDLPLERQLVRTNPGLRTLVWEGPQTASFLRLQKDDFTELKCVRELVLYRWNNNNLPFIEILRPMAGTLMILKLRHISHFSVSNLMNNNDSTSTLVTLPRLETILIDTYRYEHARRITPSVVQELVVASPNLRTLGLKLHQDDDQHGAMELATCLREFCPYFQELMVHCIHDQLWADSTTTAPTINFIRYCSASGLTKLTIWDAPWHDNKLFLSIISHARTLKDLEISWAVEGYTGSQSVDGARCILQLLTQCHQLRSFVVTDVPMDEFYNVFDLWKSQEWGCKRLVTFGIKFATWDGDDDDADLHEDGNDEEVEQISGTNPVMGWYLHSKNGTQQVLMGTVKYLFRMLEGKESIQMLIVDKYAYRRSSVHLV</sequence>